<name>A0A0R3XBK6_HYDTA</name>
<reference evidence="2 3" key="2">
    <citation type="submission" date="2018-11" db="EMBL/GenBank/DDBJ databases">
        <authorList>
            <consortium name="Pathogen Informatics"/>
        </authorList>
    </citation>
    <scope>NUCLEOTIDE SEQUENCE [LARGE SCALE GENOMIC DNA]</scope>
</reference>
<dbReference type="Proteomes" id="UP000274429">
    <property type="component" value="Unassembled WGS sequence"/>
</dbReference>
<sequence length="107" mass="12006">MDVWKGAPREIRLFVLAISTDEVKWTSDAERRVRNPAKASSCKTSTSVHRRNGTTSDNGAHRQRSGESASRSSRNGHDKQSNDRKRHNSRHLNTVGIMDNILAGKRP</sequence>
<dbReference type="STRING" id="6205.A0A0R3XBK6"/>
<feature type="region of interest" description="Disordered" evidence="1">
    <location>
        <begin position="28"/>
        <end position="107"/>
    </location>
</feature>
<proteinExistence type="predicted"/>
<evidence type="ECO:0000256" key="1">
    <source>
        <dbReference type="SAM" id="MobiDB-lite"/>
    </source>
</evidence>
<keyword evidence="3" id="KW-1185">Reference proteome</keyword>
<protein>
    <submittedName>
        <fullName evidence="2 4">Uncharacterized protein</fullName>
    </submittedName>
</protein>
<dbReference type="EMBL" id="UYWX01022523">
    <property type="protein sequence ID" value="VDM35896.1"/>
    <property type="molecule type" value="Genomic_DNA"/>
</dbReference>
<reference evidence="4" key="1">
    <citation type="submission" date="2017-02" db="UniProtKB">
        <authorList>
            <consortium name="WormBaseParasite"/>
        </authorList>
    </citation>
    <scope>IDENTIFICATION</scope>
</reference>
<evidence type="ECO:0000313" key="4">
    <source>
        <dbReference type="WBParaSite" id="TTAC_0001093301-mRNA-1"/>
    </source>
</evidence>
<evidence type="ECO:0000313" key="2">
    <source>
        <dbReference type="EMBL" id="VDM35896.1"/>
    </source>
</evidence>
<feature type="compositionally biased region" description="Polar residues" evidence="1">
    <location>
        <begin position="41"/>
        <end position="58"/>
    </location>
</feature>
<organism evidence="4">
    <name type="scientific">Hydatigena taeniaeformis</name>
    <name type="common">Feline tapeworm</name>
    <name type="synonym">Taenia taeniaeformis</name>
    <dbReference type="NCBI Taxonomy" id="6205"/>
    <lineage>
        <taxon>Eukaryota</taxon>
        <taxon>Metazoa</taxon>
        <taxon>Spiralia</taxon>
        <taxon>Lophotrochozoa</taxon>
        <taxon>Platyhelminthes</taxon>
        <taxon>Cestoda</taxon>
        <taxon>Eucestoda</taxon>
        <taxon>Cyclophyllidea</taxon>
        <taxon>Taeniidae</taxon>
        <taxon>Hydatigera</taxon>
    </lineage>
</organism>
<accession>A0A0R3XBK6</accession>
<gene>
    <name evidence="2" type="ORF">TTAC_LOCUS10916</name>
</gene>
<dbReference type="AlphaFoldDB" id="A0A0R3XBK6"/>
<evidence type="ECO:0000313" key="3">
    <source>
        <dbReference type="Proteomes" id="UP000274429"/>
    </source>
</evidence>
<dbReference type="WBParaSite" id="TTAC_0001093301-mRNA-1">
    <property type="protein sequence ID" value="TTAC_0001093301-mRNA-1"/>
    <property type="gene ID" value="TTAC_0001093301"/>
</dbReference>